<protein>
    <submittedName>
        <fullName evidence="2">BTB domain-containing protein</fullName>
    </submittedName>
</protein>
<sequence length="148" mass="17399">MFSGDFKEKATGSYVLKDVKIGDFQRFLDVLNNKDVHVDTRESLERLFQLADMWFCDTVLGFCHDVLARDEILCREFLTQESIPLTLKIKIRLCDRHGFHTILATFLRNVELEELRQYVRQGQHWEPELDEPELSVDTLQVIITRLAN</sequence>
<organism evidence="1 2">
    <name type="scientific">Steinernema glaseri</name>
    <dbReference type="NCBI Taxonomy" id="37863"/>
    <lineage>
        <taxon>Eukaryota</taxon>
        <taxon>Metazoa</taxon>
        <taxon>Ecdysozoa</taxon>
        <taxon>Nematoda</taxon>
        <taxon>Chromadorea</taxon>
        <taxon>Rhabditida</taxon>
        <taxon>Tylenchina</taxon>
        <taxon>Panagrolaimomorpha</taxon>
        <taxon>Strongyloidoidea</taxon>
        <taxon>Steinernematidae</taxon>
        <taxon>Steinernema</taxon>
    </lineage>
</organism>
<accession>A0A1I8ABS2</accession>
<dbReference type="InterPro" id="IPR011333">
    <property type="entry name" value="SKP1/BTB/POZ_sf"/>
</dbReference>
<dbReference type="Proteomes" id="UP000095287">
    <property type="component" value="Unplaced"/>
</dbReference>
<dbReference type="Gene3D" id="3.30.710.10">
    <property type="entry name" value="Potassium Channel Kv1.1, Chain A"/>
    <property type="match status" value="1"/>
</dbReference>
<evidence type="ECO:0000313" key="1">
    <source>
        <dbReference type="Proteomes" id="UP000095287"/>
    </source>
</evidence>
<evidence type="ECO:0000313" key="2">
    <source>
        <dbReference type="WBParaSite" id="L893_g3968.t1"/>
    </source>
</evidence>
<proteinExistence type="predicted"/>
<dbReference type="SUPFAM" id="SSF54695">
    <property type="entry name" value="POZ domain"/>
    <property type="match status" value="1"/>
</dbReference>
<dbReference type="AlphaFoldDB" id="A0A1I8ABS2"/>
<dbReference type="WBParaSite" id="L893_g3968.t1">
    <property type="protein sequence ID" value="L893_g3968.t1"/>
    <property type="gene ID" value="L893_g3968"/>
</dbReference>
<keyword evidence="1" id="KW-1185">Reference proteome</keyword>
<reference evidence="2" key="1">
    <citation type="submission" date="2016-11" db="UniProtKB">
        <authorList>
            <consortium name="WormBaseParasite"/>
        </authorList>
    </citation>
    <scope>IDENTIFICATION</scope>
</reference>
<name>A0A1I8ABS2_9BILA</name>